<dbReference type="InterPro" id="IPR051093">
    <property type="entry name" value="Neuroligin/BSAL"/>
</dbReference>
<dbReference type="STRING" id="1661398.A0A482W3S0"/>
<gene>
    <name evidence="6" type="ORF">BDFB_008074</name>
</gene>
<organism evidence="6 7">
    <name type="scientific">Asbolus verrucosus</name>
    <name type="common">Desert ironclad beetle</name>
    <dbReference type="NCBI Taxonomy" id="1661398"/>
    <lineage>
        <taxon>Eukaryota</taxon>
        <taxon>Metazoa</taxon>
        <taxon>Ecdysozoa</taxon>
        <taxon>Arthropoda</taxon>
        <taxon>Hexapoda</taxon>
        <taxon>Insecta</taxon>
        <taxon>Pterygota</taxon>
        <taxon>Neoptera</taxon>
        <taxon>Endopterygota</taxon>
        <taxon>Coleoptera</taxon>
        <taxon>Polyphaga</taxon>
        <taxon>Cucujiformia</taxon>
        <taxon>Tenebrionidae</taxon>
        <taxon>Pimeliinae</taxon>
        <taxon>Asbolus</taxon>
    </lineage>
</organism>
<comment type="similarity">
    <text evidence="1">Belongs to the type-B carboxylesterase/lipase family.</text>
</comment>
<dbReference type="InterPro" id="IPR029058">
    <property type="entry name" value="AB_hydrolase_fold"/>
</dbReference>
<proteinExistence type="inferred from homology"/>
<feature type="chain" id="PRO_5019843951" evidence="4">
    <location>
        <begin position="24"/>
        <end position="173"/>
    </location>
</feature>
<dbReference type="InterPro" id="IPR019819">
    <property type="entry name" value="Carboxylesterase_B_CS"/>
</dbReference>
<dbReference type="PROSITE" id="PS00941">
    <property type="entry name" value="CARBOXYLESTERASE_B_2"/>
    <property type="match status" value="1"/>
</dbReference>
<sequence length="173" mass="19780">MGIKSRGIFRIFIFSTLILSTKCNSFMKNAKISTRIVQTRYGRLQGLIVPMEKHRYLKPIEVFLGVPYATPPVQSNRFSPTRTPSPWDGVRVSDKLGPVCPQKLPDISNETAALEKMPKGRLEYLKRLLPYLKNQSEDCLYLNIYAPAQGKILFTHLRYTNPNTHSHLLGIFD</sequence>
<dbReference type="Proteomes" id="UP000292052">
    <property type="component" value="Unassembled WGS sequence"/>
</dbReference>
<evidence type="ECO:0000313" key="7">
    <source>
        <dbReference type="Proteomes" id="UP000292052"/>
    </source>
</evidence>
<dbReference type="SUPFAM" id="SSF53474">
    <property type="entry name" value="alpha/beta-Hydrolases"/>
    <property type="match status" value="1"/>
</dbReference>
<evidence type="ECO:0000256" key="4">
    <source>
        <dbReference type="SAM" id="SignalP"/>
    </source>
</evidence>
<evidence type="ECO:0000256" key="2">
    <source>
        <dbReference type="ARBA" id="ARBA00022729"/>
    </source>
</evidence>
<reference evidence="6 7" key="1">
    <citation type="submission" date="2017-03" db="EMBL/GenBank/DDBJ databases">
        <title>Genome of the blue death feigning beetle - Asbolus verrucosus.</title>
        <authorList>
            <person name="Rider S.D."/>
        </authorList>
    </citation>
    <scope>NUCLEOTIDE SEQUENCE [LARGE SCALE GENOMIC DNA]</scope>
    <source>
        <strain evidence="6">Butters</strain>
        <tissue evidence="6">Head and leg muscle</tissue>
    </source>
</reference>
<accession>A0A482W3S0</accession>
<keyword evidence="2 4" id="KW-0732">Signal</keyword>
<dbReference type="InterPro" id="IPR002018">
    <property type="entry name" value="CarbesteraseB"/>
</dbReference>
<feature type="domain" description="Carboxylesterase type B" evidence="5">
    <location>
        <begin position="34"/>
        <end position="149"/>
    </location>
</feature>
<evidence type="ECO:0000259" key="5">
    <source>
        <dbReference type="Pfam" id="PF00135"/>
    </source>
</evidence>
<evidence type="ECO:0000256" key="3">
    <source>
        <dbReference type="ARBA" id="ARBA00023180"/>
    </source>
</evidence>
<dbReference type="Gene3D" id="3.40.50.1820">
    <property type="entry name" value="alpha/beta hydrolase"/>
    <property type="match status" value="1"/>
</dbReference>
<dbReference type="OrthoDB" id="3200163at2759"/>
<evidence type="ECO:0000313" key="6">
    <source>
        <dbReference type="EMBL" id="RZC39694.1"/>
    </source>
</evidence>
<dbReference type="PANTHER" id="PTHR43903">
    <property type="entry name" value="NEUROLIGIN"/>
    <property type="match status" value="1"/>
</dbReference>
<dbReference type="AlphaFoldDB" id="A0A482W3S0"/>
<comment type="caution">
    <text evidence="6">The sequence shown here is derived from an EMBL/GenBank/DDBJ whole genome shotgun (WGS) entry which is preliminary data.</text>
</comment>
<keyword evidence="7" id="KW-1185">Reference proteome</keyword>
<evidence type="ECO:0000256" key="1">
    <source>
        <dbReference type="ARBA" id="ARBA00005964"/>
    </source>
</evidence>
<dbReference type="Pfam" id="PF00135">
    <property type="entry name" value="COesterase"/>
    <property type="match status" value="1"/>
</dbReference>
<dbReference type="EMBL" id="QDEB01031974">
    <property type="protein sequence ID" value="RZC39694.1"/>
    <property type="molecule type" value="Genomic_DNA"/>
</dbReference>
<name>A0A482W3S0_ASBVE</name>
<keyword evidence="3" id="KW-0325">Glycoprotein</keyword>
<feature type="signal peptide" evidence="4">
    <location>
        <begin position="1"/>
        <end position="23"/>
    </location>
</feature>
<protein>
    <submittedName>
        <fullName evidence="6">COesterase domain containing protein</fullName>
    </submittedName>
</protein>